<dbReference type="NCBIfam" id="NF038128">
    <property type="entry name" value="choice_anch_J"/>
    <property type="match status" value="1"/>
</dbReference>
<evidence type="ECO:0000256" key="6">
    <source>
        <dbReference type="SAM" id="MobiDB-lite"/>
    </source>
</evidence>
<accession>A0ABM8YQA8</accession>
<dbReference type="SUPFAM" id="SSF49464">
    <property type="entry name" value="Carboxypeptidase regulatory domain-like"/>
    <property type="match status" value="2"/>
</dbReference>
<proteinExistence type="inferred from homology"/>
<dbReference type="EMBL" id="CAKJTJ010000017">
    <property type="protein sequence ID" value="CAG9622127.1"/>
    <property type="molecule type" value="Genomic_DNA"/>
</dbReference>
<keyword evidence="7" id="KW-0732">Signal</keyword>
<feature type="chain" id="PRO_5046772399" evidence="7">
    <location>
        <begin position="34"/>
        <end position="1467"/>
    </location>
</feature>
<dbReference type="InterPro" id="IPR015500">
    <property type="entry name" value="Peptidase_S8_subtilisin-rel"/>
</dbReference>
<dbReference type="SUPFAM" id="SSF52743">
    <property type="entry name" value="Subtilisin-like"/>
    <property type="match status" value="1"/>
</dbReference>
<evidence type="ECO:0000256" key="7">
    <source>
        <dbReference type="SAM" id="SignalP"/>
    </source>
</evidence>
<evidence type="ECO:0000256" key="2">
    <source>
        <dbReference type="ARBA" id="ARBA00022670"/>
    </source>
</evidence>
<evidence type="ECO:0000256" key="4">
    <source>
        <dbReference type="ARBA" id="ARBA00022825"/>
    </source>
</evidence>
<keyword evidence="3 5" id="KW-0378">Hydrolase</keyword>
<dbReference type="InterPro" id="IPR051048">
    <property type="entry name" value="Peptidase_S8/S53_subtilisin"/>
</dbReference>
<dbReference type="Gene3D" id="2.60.40.1120">
    <property type="entry name" value="Carboxypeptidase-like, regulatory domain"/>
    <property type="match status" value="2"/>
</dbReference>
<dbReference type="InterPro" id="IPR013783">
    <property type="entry name" value="Ig-like_fold"/>
</dbReference>
<evidence type="ECO:0000313" key="11">
    <source>
        <dbReference type="Proteomes" id="UP000789833"/>
    </source>
</evidence>
<dbReference type="InterPro" id="IPR010259">
    <property type="entry name" value="S8pro/Inhibitor_I9"/>
</dbReference>
<dbReference type="InterPro" id="IPR036852">
    <property type="entry name" value="Peptidase_S8/S53_dom_sf"/>
</dbReference>
<evidence type="ECO:0000259" key="8">
    <source>
        <dbReference type="Pfam" id="PF00082"/>
    </source>
</evidence>
<dbReference type="Proteomes" id="UP000789833">
    <property type="component" value="Unassembled WGS sequence"/>
</dbReference>
<dbReference type="InterPro" id="IPR012103">
    <property type="entry name" value="Pept_S8A_Bpr"/>
</dbReference>
<feature type="domain" description="Inhibitor I9" evidence="9">
    <location>
        <begin position="105"/>
        <end position="178"/>
    </location>
</feature>
<feature type="compositionally biased region" description="Low complexity" evidence="6">
    <location>
        <begin position="1443"/>
        <end position="1467"/>
    </location>
</feature>
<dbReference type="InterPro" id="IPR022398">
    <property type="entry name" value="Peptidase_S8_His-AS"/>
</dbReference>
<keyword evidence="2 5" id="KW-0645">Protease</keyword>
<dbReference type="InterPro" id="IPR023828">
    <property type="entry name" value="Peptidase_S8_Ser-AS"/>
</dbReference>
<evidence type="ECO:0000313" key="10">
    <source>
        <dbReference type="EMBL" id="CAG9622127.1"/>
    </source>
</evidence>
<dbReference type="Pfam" id="PF00082">
    <property type="entry name" value="Peptidase_S8"/>
    <property type="match status" value="1"/>
</dbReference>
<dbReference type="InterPro" id="IPR000209">
    <property type="entry name" value="Peptidase_S8/S53_dom"/>
</dbReference>
<dbReference type="Pfam" id="PF09136">
    <property type="entry name" value="Glucodextran_B"/>
    <property type="match status" value="2"/>
</dbReference>
<dbReference type="PRINTS" id="PR00723">
    <property type="entry name" value="SUBTILISIN"/>
</dbReference>
<dbReference type="Pfam" id="PF05922">
    <property type="entry name" value="Inhibitor_I9"/>
    <property type="match status" value="1"/>
</dbReference>
<feature type="domain" description="Peptidase S8/S53" evidence="8">
    <location>
        <begin position="223"/>
        <end position="509"/>
    </location>
</feature>
<evidence type="ECO:0000256" key="5">
    <source>
        <dbReference type="PROSITE-ProRule" id="PRU01240"/>
    </source>
</evidence>
<sequence>MSRKRKRNFARVFSIIMCLLLIVPSFIPGTASAQGKKASTSLAESIEVMANKIPDRLSNQFSKDGDKVTFLIKFKEQVDTLAVAEKASDSAKLQKASAGQEKLMKRNAVVSELRATAIGTQATVKEYLEKAQEEGKAKEIQSFYIVNGMAVTATKEVMEELAKFPEIEKLLPNEVRQLDPAAEAAGTADIEKDDEKPAAGLENVEWGVTQIGAPQAWDMGVDGTGSVVASIDTGVQWDHPALREKYRGYNSSNPNSPNHEYNWFDATPPNQSIPYDDDGHGTHVTGTMVGAEPNGSNQVGVAPGAKWIGVRAFTPAGGTDVALLAAGEWILAPKDANGVPNPAMAPDVVNNSWGGGPGLNEWYRPMVQAWVAADIFPAFAAGNVRLGNPGGPGSVSTPGNYPESFATGATDVNMNLASFSLQGPSPYGELKPEVSAPGVGVRSSTPGNNYGNASGTSMASPHVAGVVALLKQVNANLSIADIEEILMTTATPRTDSNFPSTPNNGYGHGIINAFDAVSSIISGLGKVKGQVAKDGEDNEPPTFEHTAPGETYAGMDIPLSIHVQDNVSITSVKLQHENASGEWVELEATRASGTYNDATYTASISGEEIVEPSVSYRWHIVDFGGNEVTSDTYEVSVQPGITLGYSTDFETDPVGWYSFGAQNSWEWGVPTSGPNAAYSGEKLYATNLSGTYGNNANMTLVMPPIDLPEDSGAYLQFMNWSNIEANWDFGHVFVSTDQENWTQVLRITGISEQWTAREVDLSAYAGQRIYVGFNLRTDGSVVRSGWYIDDVALSAESNQAESKVPKTSVEKEEKVEAKEEKVNPDKIQPAAAAVKEEATKEDLNPQALPLHAQVSVLETNRSVNTNPANGLYELLHAAGTYTVKAEAYGYHPSEQSVDIAPDGEAIANFVLEEIAQGTLTGTVTNSVTGNPISNATLILVEDAAVAPVTTDENGNFSITAYEGDYTLRIMAPSYYSENVEVSIEGDSSLDIELRPFIGYPGEIGYDDGTAENARAFFDAGNGWAVKMSLPDGQNSALVTGGLFRFWDTTWPVPGGTDFKVEVWDANGSNGAPGSKLAGPFDGTALRTGEWTTVDLAEHGIIVEQDFYMVYIQTHANPNTPGLGTDENGPNAGRSWQYVGGAWSPSPEAEGNYMIRALVNFEVTAPTITSPADGSFTNESTVTVEGNASPTTTVHVLSNGEEVGTTTATEEGIFSLDVELVDGDNVLTAKSSTETGETEESAPVTIVLDQQAPELVITSPEHGSKTNRETVTVTGTVEDANLDFVKVNGQNATVNDGKYSHRVMLNNGENTIQVVAQDLAGNSTSQEVTISAKYDAAEITNLKPTEDKHLRAGQSVKIEFNSEERLRATFSIRMPLTNTATMMQGNDVNNAIELPLMEQSPGYYVGYWTATSSVVASGAEIEVKVADDFGNVTRALAEGKLYINEPNGNGKGKPANPGKPENPGNKNN</sequence>
<feature type="active site" description="Charge relay system" evidence="5">
    <location>
        <position position="280"/>
    </location>
</feature>
<dbReference type="Gene3D" id="2.60.120.200">
    <property type="match status" value="1"/>
</dbReference>
<feature type="active site" description="Charge relay system" evidence="5">
    <location>
        <position position="232"/>
    </location>
</feature>
<dbReference type="InterPro" id="IPR013320">
    <property type="entry name" value="ConA-like_dom_sf"/>
</dbReference>
<dbReference type="InterPro" id="IPR033857">
    <property type="entry name" value="Bacillopeptidase_F"/>
</dbReference>
<keyword evidence="4 5" id="KW-0720">Serine protease</keyword>
<comment type="similarity">
    <text evidence="1 5">Belongs to the peptidase S8 family.</text>
</comment>
<evidence type="ECO:0000256" key="1">
    <source>
        <dbReference type="ARBA" id="ARBA00011073"/>
    </source>
</evidence>
<evidence type="ECO:0000256" key="3">
    <source>
        <dbReference type="ARBA" id="ARBA00022801"/>
    </source>
</evidence>
<dbReference type="EC" id="3.4.21.-" evidence="10"/>
<feature type="active site" description="Charge relay system" evidence="5">
    <location>
        <position position="457"/>
    </location>
</feature>
<dbReference type="PROSITE" id="PS00138">
    <property type="entry name" value="SUBTILASE_SER"/>
    <property type="match status" value="1"/>
</dbReference>
<dbReference type="Pfam" id="PF20773">
    <property type="entry name" value="InhA-like_MAM"/>
    <property type="match status" value="1"/>
</dbReference>
<dbReference type="InterPro" id="IPR008969">
    <property type="entry name" value="CarboxyPept-like_regulatory"/>
</dbReference>
<gene>
    <name evidence="10" type="primary">bpr</name>
    <name evidence="10" type="ORF">BACCIP111883_02918</name>
</gene>
<dbReference type="GO" id="GO:0016787">
    <property type="term" value="F:hydrolase activity"/>
    <property type="evidence" value="ECO:0007669"/>
    <property type="project" value="UniProtKB-KW"/>
</dbReference>
<keyword evidence="11" id="KW-1185">Reference proteome</keyword>
<feature type="signal peptide" evidence="7">
    <location>
        <begin position="1"/>
        <end position="33"/>
    </location>
</feature>
<evidence type="ECO:0000259" key="9">
    <source>
        <dbReference type="Pfam" id="PF05922"/>
    </source>
</evidence>
<feature type="region of interest" description="Disordered" evidence="6">
    <location>
        <begin position="1441"/>
        <end position="1467"/>
    </location>
</feature>
<protein>
    <submittedName>
        <fullName evidence="10">Bacillopeptidase F</fullName>
        <ecNumber evidence="10">3.4.21.-</ecNumber>
    </submittedName>
</protein>
<dbReference type="Pfam" id="PF13620">
    <property type="entry name" value="CarboxypepD_reg"/>
    <property type="match status" value="1"/>
</dbReference>
<organism evidence="10 11">
    <name type="scientific">Sutcliffiella rhizosphaerae</name>
    <dbReference type="NCBI Taxonomy" id="2880967"/>
    <lineage>
        <taxon>Bacteria</taxon>
        <taxon>Bacillati</taxon>
        <taxon>Bacillota</taxon>
        <taxon>Bacilli</taxon>
        <taxon>Bacillales</taxon>
        <taxon>Bacillaceae</taxon>
        <taxon>Sutcliffiella</taxon>
    </lineage>
</organism>
<dbReference type="PROSITE" id="PS51892">
    <property type="entry name" value="SUBTILASE"/>
    <property type="match status" value="1"/>
</dbReference>
<dbReference type="PANTHER" id="PTHR43399">
    <property type="entry name" value="SUBTILISIN-RELATED"/>
    <property type="match status" value="1"/>
</dbReference>
<dbReference type="SUPFAM" id="SSF49899">
    <property type="entry name" value="Concanavalin A-like lectins/glucanases"/>
    <property type="match status" value="1"/>
</dbReference>
<reference evidence="10 11" key="1">
    <citation type="submission" date="2021-10" db="EMBL/GenBank/DDBJ databases">
        <authorList>
            <person name="Criscuolo A."/>
        </authorList>
    </citation>
    <scope>NUCLEOTIDE SEQUENCE [LARGE SCALE GENOMIC DNA]</scope>
    <source>
        <strain evidence="11">CIP 111883</strain>
    </source>
</reference>
<comment type="caution">
    <text evidence="10">The sequence shown here is derived from an EMBL/GenBank/DDBJ whole genome shotgun (WGS) entry which is preliminary data.</text>
</comment>
<dbReference type="PIRSF" id="PIRSF015477">
    <property type="entry name" value="Bpr"/>
    <property type="match status" value="1"/>
</dbReference>
<dbReference type="CDD" id="cd07481">
    <property type="entry name" value="Peptidases_S8_BacillopeptidaseF-like"/>
    <property type="match status" value="1"/>
</dbReference>
<dbReference type="RefSeq" id="WP_230502325.1">
    <property type="nucleotide sequence ID" value="NZ_CAKJTJ010000017.1"/>
</dbReference>
<dbReference type="Gene3D" id="2.60.40.10">
    <property type="entry name" value="Immunoglobulins"/>
    <property type="match status" value="2"/>
</dbReference>
<dbReference type="Gene3D" id="3.40.50.200">
    <property type="entry name" value="Peptidase S8/S53 domain"/>
    <property type="match status" value="1"/>
</dbReference>
<dbReference type="PANTHER" id="PTHR43399:SF4">
    <property type="entry name" value="CELL WALL-ASSOCIATED PROTEASE"/>
    <property type="match status" value="1"/>
</dbReference>
<dbReference type="PROSITE" id="PS00137">
    <property type="entry name" value="SUBTILASE_HIS"/>
    <property type="match status" value="1"/>
</dbReference>
<name>A0ABM8YQA8_9BACI</name>